<comment type="caution">
    <text evidence="2">The sequence shown here is derived from an EMBL/GenBank/DDBJ whole genome shotgun (WGS) entry which is preliminary data.</text>
</comment>
<evidence type="ECO:0008006" key="4">
    <source>
        <dbReference type="Google" id="ProtNLM"/>
    </source>
</evidence>
<evidence type="ECO:0000313" key="2">
    <source>
        <dbReference type="EMBL" id="KAF5829550.1"/>
    </source>
</evidence>
<dbReference type="Proteomes" id="UP000815325">
    <property type="component" value="Unassembled WGS sequence"/>
</dbReference>
<evidence type="ECO:0000256" key="1">
    <source>
        <dbReference type="SAM" id="MobiDB-lite"/>
    </source>
</evidence>
<sequence>MPHAPCPYFPCCPCPPCTLVNISEGVDVDVNGVPRQKVAGQRLAPWLMWGCLRGRDSALHAHALQPALRKHWTCPGCQTKIIGTFEDIRVHADGCAPALMLGQEALWSEDNYTKPSKATPRQPESAAGPPIAAQPPSGPRSAPDAGDGDAVPAAQDQLGCVAQAGKQQGGHTEGRALEQKRTGAAAAAEVGLPPDAVLRLEEYLKTQVEWSRRLCAPSGARDHQHSLHHHFRQGADDYDQEEVLLPHSHVSAQRHHIPHHRTSSGRGSSQIEQDDRGRGYGSSSQAQEDDDRWQMDGSRGLQGEGQGAIGAVAGEPGAVAVGGGSGTGRLRRFECPECGFVGEMTGVQVLQHKRMHAK</sequence>
<feature type="region of interest" description="Disordered" evidence="1">
    <location>
        <begin position="250"/>
        <end position="309"/>
    </location>
</feature>
<dbReference type="EMBL" id="MU070145">
    <property type="protein sequence ID" value="KAF5829550.1"/>
    <property type="molecule type" value="Genomic_DNA"/>
</dbReference>
<reference evidence="2" key="1">
    <citation type="submission" date="2017-08" db="EMBL/GenBank/DDBJ databases">
        <authorList>
            <person name="Polle J.E."/>
            <person name="Barry K."/>
            <person name="Cushman J."/>
            <person name="Schmutz J."/>
            <person name="Tran D."/>
            <person name="Hathwaick L.T."/>
            <person name="Yim W.C."/>
            <person name="Jenkins J."/>
            <person name="Mckie-Krisberg Z.M."/>
            <person name="Prochnik S."/>
            <person name="Lindquist E."/>
            <person name="Dockter R.B."/>
            <person name="Adam C."/>
            <person name="Molina H."/>
            <person name="Bunkerborg J."/>
            <person name="Jin E."/>
            <person name="Buchheim M."/>
            <person name="Magnuson J."/>
        </authorList>
    </citation>
    <scope>NUCLEOTIDE SEQUENCE</scope>
    <source>
        <strain evidence="2">CCAP 19/18</strain>
    </source>
</reference>
<name>A0ABQ7G4L6_DUNSA</name>
<accession>A0ABQ7G4L6</accession>
<feature type="compositionally biased region" description="Low complexity" evidence="1">
    <location>
        <begin position="142"/>
        <end position="152"/>
    </location>
</feature>
<feature type="compositionally biased region" description="Basic residues" evidence="1">
    <location>
        <begin position="252"/>
        <end position="263"/>
    </location>
</feature>
<keyword evidence="3" id="KW-1185">Reference proteome</keyword>
<organism evidence="2 3">
    <name type="scientific">Dunaliella salina</name>
    <name type="common">Green alga</name>
    <name type="synonym">Protococcus salinus</name>
    <dbReference type="NCBI Taxonomy" id="3046"/>
    <lineage>
        <taxon>Eukaryota</taxon>
        <taxon>Viridiplantae</taxon>
        <taxon>Chlorophyta</taxon>
        <taxon>core chlorophytes</taxon>
        <taxon>Chlorophyceae</taxon>
        <taxon>CS clade</taxon>
        <taxon>Chlamydomonadales</taxon>
        <taxon>Dunaliellaceae</taxon>
        <taxon>Dunaliella</taxon>
    </lineage>
</organism>
<evidence type="ECO:0000313" key="3">
    <source>
        <dbReference type="Proteomes" id="UP000815325"/>
    </source>
</evidence>
<feature type="region of interest" description="Disordered" evidence="1">
    <location>
        <begin position="112"/>
        <end position="152"/>
    </location>
</feature>
<proteinExistence type="predicted"/>
<protein>
    <recommendedName>
        <fullName evidence="4">C2H2-type domain-containing protein</fullName>
    </recommendedName>
</protein>
<gene>
    <name evidence="2" type="ORF">DUNSADRAFT_15932</name>
</gene>